<feature type="compositionally biased region" description="Gly residues" evidence="1">
    <location>
        <begin position="766"/>
        <end position="790"/>
    </location>
</feature>
<evidence type="ECO:0008006" key="6">
    <source>
        <dbReference type="Google" id="ProtNLM"/>
    </source>
</evidence>
<evidence type="ECO:0000256" key="2">
    <source>
        <dbReference type="SAM" id="Phobius"/>
    </source>
</evidence>
<feature type="signal peptide" evidence="3">
    <location>
        <begin position="1"/>
        <end position="35"/>
    </location>
</feature>
<feature type="region of interest" description="Disordered" evidence="1">
    <location>
        <begin position="563"/>
        <end position="582"/>
    </location>
</feature>
<evidence type="ECO:0000313" key="4">
    <source>
        <dbReference type="EMBL" id="MBM9503785.1"/>
    </source>
</evidence>
<gene>
    <name evidence="4" type="ORF">ITX44_04400</name>
</gene>
<keyword evidence="3" id="KW-0732">Signal</keyword>
<feature type="compositionally biased region" description="Low complexity" evidence="1">
    <location>
        <begin position="791"/>
        <end position="813"/>
    </location>
</feature>
<evidence type="ECO:0000256" key="3">
    <source>
        <dbReference type="SAM" id="SignalP"/>
    </source>
</evidence>
<protein>
    <recommendedName>
        <fullName evidence="6">PBP domain-containing protein</fullName>
    </recommendedName>
</protein>
<keyword evidence="2" id="KW-1133">Transmembrane helix</keyword>
<feature type="region of interest" description="Disordered" evidence="1">
    <location>
        <begin position="720"/>
        <end position="813"/>
    </location>
</feature>
<reference evidence="4 5" key="1">
    <citation type="submission" date="2021-01" db="EMBL/GenBank/DDBJ databases">
        <title>Streptomyces acididurans sp. nov., isolated from a peat swamp forest soil.</title>
        <authorList>
            <person name="Chantavorakit T."/>
            <person name="Duangmal K."/>
        </authorList>
    </citation>
    <scope>NUCLEOTIDE SEQUENCE [LARGE SCALE GENOMIC DNA]</scope>
    <source>
        <strain evidence="4 5">KK5PA1</strain>
    </source>
</reference>
<evidence type="ECO:0000313" key="5">
    <source>
        <dbReference type="Proteomes" id="UP000749040"/>
    </source>
</evidence>
<sequence length="870" mass="89229">MSRPIRARRRAAALLVALFALVTAGITAGTFGASAAPQAAPAGGESSAVTVTGHDDFAGLKVTVHQTQHLVNQVVKISWTGGVPTVSDTTFAANYLQIMQCWGDKSPDPDQCQFGGSSSLGAGTGAQAAGAFSNTRQLNYGGLADPEQTTLPPPVAPSTNSYVPFRSVTGDVSKSGNWNDFYDGNTSNEVPYGRTGSNGTGEVYFEMETSLEAPGLGCGDVPAGAPSTQGRSCWLVIVPRGTREVDGSSYLSQPNGLLRSSPLSASNWKERLVVPLHFEPVGNYCPIGADEVPTLGDEVVAEAMYRWQPALCQTGKKTIYSYAPATDDTSRSKLASLGDPGLVFLSRPPAADQQPADRRPVYAPVTLSGLTFGFFIESQAGFNADDQLKARNGTRLTSLNLTPRLVAKLLTESYQDGNSRFAPSTQKNPFNLGKDPEFLKYNPDYKGMDFGGALGDALVPEPLADATWQLWNWVDKDPAAHEFLSGVPDNQGTYGDPSFSGMTVNPNYRNIALPVTDYPKSDPFCQQFTDHPDAPLCVQDKHPYAQDMHTGARSVARGDTLARSTWDPTSLPPGYKKNPPQSAGQRAILCITDTATAARYGLVTAKLQNAAGAFVAPTSTSLLAGEAAMKPTGVPGVLQPDPRATNPALYPLSLLTYAATVPEALTKAEGQDLATLLTYAAGTGQQPGVAPGTLPDGYAPLPKALREQTLSAAAAVVSRSSGSAGAGSSGGASGGSSGGSTGGSSGGAGGSTGGSSGGSASSTSGGVTGGTSGGSSGGAAAPGGKPGAHGSGASPSPSGSAKPGATPGAQAPAASHTLLTPPWALGALRYVLLIALILGLIAALGGPLLPRVVPRLSADLRTWLDHRGKP</sequence>
<feature type="transmembrane region" description="Helical" evidence="2">
    <location>
        <begin position="827"/>
        <end position="849"/>
    </location>
</feature>
<proteinExistence type="predicted"/>
<keyword evidence="2" id="KW-0812">Transmembrane</keyword>
<feature type="chain" id="PRO_5046306471" description="PBP domain-containing protein" evidence="3">
    <location>
        <begin position="36"/>
        <end position="870"/>
    </location>
</feature>
<feature type="compositionally biased region" description="Gly residues" evidence="1">
    <location>
        <begin position="724"/>
        <end position="757"/>
    </location>
</feature>
<dbReference type="Proteomes" id="UP000749040">
    <property type="component" value="Unassembled WGS sequence"/>
</dbReference>
<dbReference type="EMBL" id="JADKYB010000002">
    <property type="protein sequence ID" value="MBM9503785.1"/>
    <property type="molecule type" value="Genomic_DNA"/>
</dbReference>
<evidence type="ECO:0000256" key="1">
    <source>
        <dbReference type="SAM" id="MobiDB-lite"/>
    </source>
</evidence>
<accession>A0ABS2TKB6</accession>
<keyword evidence="5" id="KW-1185">Reference proteome</keyword>
<dbReference type="SUPFAM" id="SSF53850">
    <property type="entry name" value="Periplasmic binding protein-like II"/>
    <property type="match status" value="1"/>
</dbReference>
<dbReference type="Gene3D" id="3.40.190.10">
    <property type="entry name" value="Periplasmic binding protein-like II"/>
    <property type="match status" value="1"/>
</dbReference>
<keyword evidence="2" id="KW-0472">Membrane</keyword>
<dbReference type="RefSeq" id="WP_205355644.1">
    <property type="nucleotide sequence ID" value="NZ_JADKYB010000002.1"/>
</dbReference>
<comment type="caution">
    <text evidence="4">The sequence shown here is derived from an EMBL/GenBank/DDBJ whole genome shotgun (WGS) entry which is preliminary data.</text>
</comment>
<organism evidence="4 5">
    <name type="scientific">Actinacidiphila acididurans</name>
    <dbReference type="NCBI Taxonomy" id="2784346"/>
    <lineage>
        <taxon>Bacteria</taxon>
        <taxon>Bacillati</taxon>
        <taxon>Actinomycetota</taxon>
        <taxon>Actinomycetes</taxon>
        <taxon>Kitasatosporales</taxon>
        <taxon>Streptomycetaceae</taxon>
        <taxon>Actinacidiphila</taxon>
    </lineage>
</organism>
<name>A0ABS2TKB6_9ACTN</name>